<dbReference type="Gene3D" id="3.40.50.800">
    <property type="entry name" value="Anticodon-binding domain"/>
    <property type="match status" value="1"/>
</dbReference>
<sequence length="427" mass="47680">MTQQFQKLRALTGMKDTLPGESAQWEALEALVREWLASYGYRNMRTPVLEHTQLFARGIGEVTDIVEKEMYSFTDSLNGDKLTMRPEFTAGMVRATIEHNLLYDRPHRVYAMGPVFRHERPQRGRYRQFHQIDVEALGLPGPDVDAELIVMLARLWKKLGLTDIRLELNSLGQAEERAAHRAALIEHLEAHKDVLDEEAQRRMYTNPLRVLDTKNPAMQEMANAAPRLFDFLGEESRAHFQGVCDRLDDAGIAYTLNPRLVRGLDYYNLTVFEWVTDRLGAQGTVCGGGRYDGLIELMGGKPSPAVGFAIGVERLLDLCSQDGEQPAIPECQVYMVHQGEAAQRKASLLAEQLRDAGLQVIVHAGSSGFKSQFKRADASGAQAAVILGDDELQKEQASVKWLRAADGAEQQQSVEFSELASVLSARI</sequence>
<keyword evidence="9 11" id="KW-0030">Aminoacyl-tRNA synthetase</keyword>
<dbReference type="NCBIfam" id="TIGR00442">
    <property type="entry name" value="hisS"/>
    <property type="match status" value="1"/>
</dbReference>
<dbReference type="AlphaFoldDB" id="A0AAE9HAR5"/>
<dbReference type="InterPro" id="IPR004154">
    <property type="entry name" value="Anticodon-bd"/>
</dbReference>
<name>A0AAE9HAR5_ALCFA</name>
<evidence type="ECO:0000313" key="15">
    <source>
        <dbReference type="Proteomes" id="UP000830925"/>
    </source>
</evidence>
<feature type="binding site" evidence="12">
    <location>
        <position position="262"/>
    </location>
    <ligand>
        <name>L-histidine</name>
        <dbReference type="ChEBI" id="CHEBI:57595"/>
    </ligand>
</feature>
<keyword evidence="6 11" id="KW-0547">Nucleotide-binding</keyword>
<dbReference type="GO" id="GO:0005737">
    <property type="term" value="C:cytoplasm"/>
    <property type="evidence" value="ECO:0007669"/>
    <property type="project" value="UniProtKB-SubCell"/>
</dbReference>
<feature type="binding site" evidence="12">
    <location>
        <position position="117"/>
    </location>
    <ligand>
        <name>L-histidine</name>
        <dbReference type="ChEBI" id="CHEBI:57595"/>
    </ligand>
</feature>
<dbReference type="SUPFAM" id="SSF55681">
    <property type="entry name" value="Class II aaRS and biotin synthetases"/>
    <property type="match status" value="1"/>
</dbReference>
<dbReference type="InterPro" id="IPR045864">
    <property type="entry name" value="aa-tRNA-synth_II/BPL/LPL"/>
</dbReference>
<feature type="binding site" evidence="12">
    <location>
        <begin position="266"/>
        <end position="267"/>
    </location>
    <ligand>
        <name>L-histidine</name>
        <dbReference type="ChEBI" id="CHEBI:57595"/>
    </ligand>
</feature>
<evidence type="ECO:0000256" key="9">
    <source>
        <dbReference type="ARBA" id="ARBA00023146"/>
    </source>
</evidence>
<evidence type="ECO:0000259" key="13">
    <source>
        <dbReference type="PROSITE" id="PS50862"/>
    </source>
</evidence>
<protein>
    <recommendedName>
        <fullName evidence="11">Histidine--tRNA ligase</fullName>
        <ecNumber evidence="11">6.1.1.21</ecNumber>
    </recommendedName>
    <alternativeName>
        <fullName evidence="11">Histidyl-tRNA synthetase</fullName>
        <shortName evidence="11">HisRS</shortName>
    </alternativeName>
</protein>
<dbReference type="EC" id="6.1.1.21" evidence="11"/>
<evidence type="ECO:0000256" key="10">
    <source>
        <dbReference type="ARBA" id="ARBA00047639"/>
    </source>
</evidence>
<reference evidence="14" key="1">
    <citation type="submission" date="2022-04" db="EMBL/GenBank/DDBJ databases">
        <title>Genomic mining of Alcaligenes faecalis D334 producing ectoin and derivatives.</title>
        <authorList>
            <person name="Doan V.T."/>
            <person name="Quach N.T."/>
            <person name="Vu T.-H.-N."/>
            <person name="Phi Q.-T."/>
        </authorList>
    </citation>
    <scope>NUCLEOTIDE SEQUENCE</scope>
    <source>
        <strain evidence="14">D334</strain>
    </source>
</reference>
<keyword evidence="5 11" id="KW-0436">Ligase</keyword>
<dbReference type="SUPFAM" id="SSF52954">
    <property type="entry name" value="Class II aaRS ABD-related"/>
    <property type="match status" value="1"/>
</dbReference>
<evidence type="ECO:0000256" key="5">
    <source>
        <dbReference type="ARBA" id="ARBA00022598"/>
    </source>
</evidence>
<evidence type="ECO:0000256" key="4">
    <source>
        <dbReference type="ARBA" id="ARBA00022490"/>
    </source>
</evidence>
<accession>A0AAE9HAR5</accession>
<evidence type="ECO:0000313" key="14">
    <source>
        <dbReference type="EMBL" id="UPL22852.1"/>
    </source>
</evidence>
<gene>
    <name evidence="11 14" type="primary">hisS</name>
    <name evidence="14" type="ORF">MXF72_07160</name>
</gene>
<evidence type="ECO:0000256" key="7">
    <source>
        <dbReference type="ARBA" id="ARBA00022840"/>
    </source>
</evidence>
<dbReference type="FunFam" id="3.30.930.10:FF:000005">
    <property type="entry name" value="Histidine--tRNA ligase"/>
    <property type="match status" value="1"/>
</dbReference>
<evidence type="ECO:0000256" key="8">
    <source>
        <dbReference type="ARBA" id="ARBA00022917"/>
    </source>
</evidence>
<dbReference type="Pfam" id="PF03129">
    <property type="entry name" value="HGTP_anticodon"/>
    <property type="match status" value="1"/>
</dbReference>
<feature type="binding site" evidence="12">
    <location>
        <position position="135"/>
    </location>
    <ligand>
        <name>L-histidine</name>
        <dbReference type="ChEBI" id="CHEBI:57595"/>
    </ligand>
</feature>
<dbReference type="EMBL" id="CP095873">
    <property type="protein sequence ID" value="UPL22852.1"/>
    <property type="molecule type" value="Genomic_DNA"/>
</dbReference>
<evidence type="ECO:0000256" key="1">
    <source>
        <dbReference type="ARBA" id="ARBA00004496"/>
    </source>
</evidence>
<dbReference type="Proteomes" id="UP000830925">
    <property type="component" value="Chromosome"/>
</dbReference>
<evidence type="ECO:0000256" key="3">
    <source>
        <dbReference type="ARBA" id="ARBA00011738"/>
    </source>
</evidence>
<dbReference type="PROSITE" id="PS50862">
    <property type="entry name" value="AA_TRNA_LIGASE_II"/>
    <property type="match status" value="1"/>
</dbReference>
<dbReference type="InterPro" id="IPR004516">
    <property type="entry name" value="HisRS/HisZ"/>
</dbReference>
<dbReference type="InterPro" id="IPR015807">
    <property type="entry name" value="His-tRNA-ligase"/>
</dbReference>
<dbReference type="CDD" id="cd00859">
    <property type="entry name" value="HisRS_anticodon"/>
    <property type="match status" value="1"/>
</dbReference>
<evidence type="ECO:0000256" key="12">
    <source>
        <dbReference type="PIRSR" id="PIRSR001549-1"/>
    </source>
</evidence>
<dbReference type="Pfam" id="PF13393">
    <property type="entry name" value="tRNA-synt_His"/>
    <property type="match status" value="1"/>
</dbReference>
<dbReference type="Gene3D" id="3.30.930.10">
    <property type="entry name" value="Bira Bifunctional Protein, Domain 2"/>
    <property type="match status" value="1"/>
</dbReference>
<dbReference type="CDD" id="cd00773">
    <property type="entry name" value="HisRS-like_core"/>
    <property type="match status" value="1"/>
</dbReference>
<proteinExistence type="inferred from homology"/>
<comment type="subcellular location">
    <subcellularLocation>
        <location evidence="1 11">Cytoplasm</location>
    </subcellularLocation>
</comment>
<dbReference type="InterPro" id="IPR033656">
    <property type="entry name" value="HisRS_anticodon"/>
</dbReference>
<dbReference type="RefSeq" id="WP_060185243.1">
    <property type="nucleotide sequence ID" value="NZ_CP021883.1"/>
</dbReference>
<feature type="binding site" evidence="12">
    <location>
        <begin position="87"/>
        <end position="89"/>
    </location>
    <ligand>
        <name>L-histidine</name>
        <dbReference type="ChEBI" id="CHEBI:57595"/>
    </ligand>
</feature>
<dbReference type="PANTHER" id="PTHR43707:SF1">
    <property type="entry name" value="HISTIDINE--TRNA LIGASE, MITOCHONDRIAL-RELATED"/>
    <property type="match status" value="1"/>
</dbReference>
<dbReference type="InterPro" id="IPR006195">
    <property type="entry name" value="aa-tRNA-synth_II"/>
</dbReference>
<comment type="similarity">
    <text evidence="2 11">Belongs to the class-II aminoacyl-tRNA synthetase family.</text>
</comment>
<evidence type="ECO:0000256" key="6">
    <source>
        <dbReference type="ARBA" id="ARBA00022741"/>
    </source>
</evidence>
<dbReference type="GO" id="GO:0005524">
    <property type="term" value="F:ATP binding"/>
    <property type="evidence" value="ECO:0007669"/>
    <property type="project" value="UniProtKB-UniRule"/>
</dbReference>
<keyword evidence="7 11" id="KW-0067">ATP-binding</keyword>
<evidence type="ECO:0000256" key="11">
    <source>
        <dbReference type="HAMAP-Rule" id="MF_00127"/>
    </source>
</evidence>
<evidence type="ECO:0000256" key="2">
    <source>
        <dbReference type="ARBA" id="ARBA00008226"/>
    </source>
</evidence>
<dbReference type="InterPro" id="IPR041715">
    <property type="entry name" value="HisRS-like_core"/>
</dbReference>
<dbReference type="InterPro" id="IPR036621">
    <property type="entry name" value="Anticodon-bd_dom_sf"/>
</dbReference>
<feature type="binding site" evidence="12">
    <location>
        <position position="131"/>
    </location>
    <ligand>
        <name>L-histidine</name>
        <dbReference type="ChEBI" id="CHEBI:57595"/>
    </ligand>
</feature>
<organism evidence="14 15">
    <name type="scientific">Alcaligenes faecalis</name>
    <dbReference type="NCBI Taxonomy" id="511"/>
    <lineage>
        <taxon>Bacteria</taxon>
        <taxon>Pseudomonadati</taxon>
        <taxon>Pseudomonadota</taxon>
        <taxon>Betaproteobacteria</taxon>
        <taxon>Burkholderiales</taxon>
        <taxon>Alcaligenaceae</taxon>
        <taxon>Alcaligenes</taxon>
    </lineage>
</organism>
<feature type="domain" description="Aminoacyl-transfer RNA synthetases class-II family profile" evidence="13">
    <location>
        <begin position="1"/>
        <end position="329"/>
    </location>
</feature>
<dbReference type="GO" id="GO:0006427">
    <property type="term" value="P:histidyl-tRNA aminoacylation"/>
    <property type="evidence" value="ECO:0007669"/>
    <property type="project" value="UniProtKB-UniRule"/>
</dbReference>
<dbReference type="GO" id="GO:0004821">
    <property type="term" value="F:histidine-tRNA ligase activity"/>
    <property type="evidence" value="ECO:0007669"/>
    <property type="project" value="UniProtKB-UniRule"/>
</dbReference>
<dbReference type="PANTHER" id="PTHR43707">
    <property type="entry name" value="HISTIDYL-TRNA SYNTHETASE"/>
    <property type="match status" value="1"/>
</dbReference>
<comment type="subunit">
    <text evidence="3 11">Homodimer.</text>
</comment>
<dbReference type="HAMAP" id="MF_00127">
    <property type="entry name" value="His_tRNA_synth"/>
    <property type="match status" value="1"/>
</dbReference>
<dbReference type="GeneID" id="96773826"/>
<dbReference type="PIRSF" id="PIRSF001549">
    <property type="entry name" value="His-tRNA_synth"/>
    <property type="match status" value="1"/>
</dbReference>
<comment type="catalytic activity">
    <reaction evidence="10 11">
        <text>tRNA(His) + L-histidine + ATP = L-histidyl-tRNA(His) + AMP + diphosphate + H(+)</text>
        <dbReference type="Rhea" id="RHEA:17313"/>
        <dbReference type="Rhea" id="RHEA-COMP:9665"/>
        <dbReference type="Rhea" id="RHEA-COMP:9689"/>
        <dbReference type="ChEBI" id="CHEBI:15378"/>
        <dbReference type="ChEBI" id="CHEBI:30616"/>
        <dbReference type="ChEBI" id="CHEBI:33019"/>
        <dbReference type="ChEBI" id="CHEBI:57595"/>
        <dbReference type="ChEBI" id="CHEBI:78442"/>
        <dbReference type="ChEBI" id="CHEBI:78527"/>
        <dbReference type="ChEBI" id="CHEBI:456215"/>
        <dbReference type="EC" id="6.1.1.21"/>
    </reaction>
</comment>
<keyword evidence="4 11" id="KW-0963">Cytoplasm</keyword>
<keyword evidence="8 11" id="KW-0648">Protein biosynthesis</keyword>